<evidence type="ECO:0000259" key="2">
    <source>
        <dbReference type="Pfam" id="PF13478"/>
    </source>
</evidence>
<dbReference type="EMBL" id="FQXJ01000013">
    <property type="protein sequence ID" value="SHI25385.1"/>
    <property type="molecule type" value="Genomic_DNA"/>
</dbReference>
<sequence length="268" mass="29096">MNNLVIQRLSLALERREDVALVMITKTKGSCPRGVGSMMLVNGDGHLLGGTIGGGVSESKAAIEAAKCLQQGVSKTIRYELEINSSDPQQLAMVCGGEIEVFIRAFKQANHLLIAGAGHIARALYQLAKVLGYFITIIDDRPELLTRERFPDADELISGDIVTELKRYSTNEQTSMVICTYKHALDEAALAATISKPSRYLGMVGSRKKVAHCFQHLEAQGVTLEALSKIHTPIGLNLGGETPEEIALAILAEIQAIKYARNPDLLRT</sequence>
<feature type="domain" description="XdhC Rossmann" evidence="2">
    <location>
        <begin position="112"/>
        <end position="254"/>
    </location>
</feature>
<dbReference type="PANTHER" id="PTHR30388">
    <property type="entry name" value="ALDEHYDE OXIDOREDUCTASE MOLYBDENUM COFACTOR ASSEMBLY PROTEIN"/>
    <property type="match status" value="1"/>
</dbReference>
<dbReference type="STRING" id="1121420.SAMN02746098_03414"/>
<reference evidence="4" key="1">
    <citation type="submission" date="2016-11" db="EMBL/GenBank/DDBJ databases">
        <authorList>
            <person name="Varghese N."/>
            <person name="Submissions S."/>
        </authorList>
    </citation>
    <scope>NUCLEOTIDE SEQUENCE [LARGE SCALE GENOMIC DNA]</scope>
    <source>
        <strain evidence="4">DSM 15449</strain>
    </source>
</reference>
<evidence type="ECO:0000259" key="1">
    <source>
        <dbReference type="Pfam" id="PF02625"/>
    </source>
</evidence>
<organism evidence="3 4">
    <name type="scientific">Desulfosporosinus lacus DSM 15449</name>
    <dbReference type="NCBI Taxonomy" id="1121420"/>
    <lineage>
        <taxon>Bacteria</taxon>
        <taxon>Bacillati</taxon>
        <taxon>Bacillota</taxon>
        <taxon>Clostridia</taxon>
        <taxon>Eubacteriales</taxon>
        <taxon>Desulfitobacteriaceae</taxon>
        <taxon>Desulfosporosinus</taxon>
    </lineage>
</organism>
<accession>A0A1M5ZM01</accession>
<dbReference type="InterPro" id="IPR052698">
    <property type="entry name" value="MoCofactor_Util/Proc"/>
</dbReference>
<dbReference type="InterPro" id="IPR027051">
    <property type="entry name" value="XdhC_Rossmann_dom"/>
</dbReference>
<dbReference type="Proteomes" id="UP000183954">
    <property type="component" value="Unassembled WGS sequence"/>
</dbReference>
<dbReference type="InterPro" id="IPR003777">
    <property type="entry name" value="XdhC_CoxI"/>
</dbReference>
<dbReference type="PANTHER" id="PTHR30388:SF6">
    <property type="entry name" value="XANTHINE DEHYDROGENASE SUBUNIT A-RELATED"/>
    <property type="match status" value="1"/>
</dbReference>
<proteinExistence type="predicted"/>
<dbReference type="Pfam" id="PF02625">
    <property type="entry name" value="XdhC_CoxI"/>
    <property type="match status" value="1"/>
</dbReference>
<dbReference type="Gene3D" id="3.40.50.720">
    <property type="entry name" value="NAD(P)-binding Rossmann-like Domain"/>
    <property type="match status" value="1"/>
</dbReference>
<feature type="domain" description="XdhC- CoxI" evidence="1">
    <location>
        <begin position="13"/>
        <end position="79"/>
    </location>
</feature>
<dbReference type="RefSeq" id="WP_073030919.1">
    <property type="nucleotide sequence ID" value="NZ_FQXJ01000013.1"/>
</dbReference>
<dbReference type="AlphaFoldDB" id="A0A1M5ZM01"/>
<gene>
    <name evidence="3" type="ORF">SAMN02746098_03414</name>
</gene>
<dbReference type="OrthoDB" id="9773039at2"/>
<dbReference type="Pfam" id="PF13478">
    <property type="entry name" value="XdhC_C"/>
    <property type="match status" value="1"/>
</dbReference>
<name>A0A1M5ZM01_9FIRM</name>
<evidence type="ECO:0000313" key="4">
    <source>
        <dbReference type="Proteomes" id="UP000183954"/>
    </source>
</evidence>
<evidence type="ECO:0000313" key="3">
    <source>
        <dbReference type="EMBL" id="SHI25385.1"/>
    </source>
</evidence>
<protein>
    <submittedName>
        <fullName evidence="3">Xanthine dehydrogenase accessory factor</fullName>
    </submittedName>
</protein>
<keyword evidence="4" id="KW-1185">Reference proteome</keyword>